<keyword evidence="2" id="KW-0812">Transmembrane</keyword>
<feature type="compositionally biased region" description="Pro residues" evidence="1">
    <location>
        <begin position="52"/>
        <end position="63"/>
    </location>
</feature>
<feature type="compositionally biased region" description="Basic residues" evidence="1">
    <location>
        <begin position="33"/>
        <end position="42"/>
    </location>
</feature>
<accession>A0A4P9XEM8</accession>
<protein>
    <submittedName>
        <fullName evidence="3">Uncharacterized protein</fullName>
    </submittedName>
</protein>
<feature type="compositionally biased region" description="Low complexity" evidence="1">
    <location>
        <begin position="115"/>
        <end position="132"/>
    </location>
</feature>
<feature type="region of interest" description="Disordered" evidence="1">
    <location>
        <begin position="84"/>
        <end position="132"/>
    </location>
</feature>
<keyword evidence="2" id="KW-0472">Membrane</keyword>
<evidence type="ECO:0000313" key="4">
    <source>
        <dbReference type="Proteomes" id="UP000274922"/>
    </source>
</evidence>
<keyword evidence="4" id="KW-1185">Reference proteome</keyword>
<keyword evidence="2" id="KW-1133">Transmembrane helix</keyword>
<dbReference type="AlphaFoldDB" id="A0A4P9XEM8"/>
<evidence type="ECO:0000313" key="3">
    <source>
        <dbReference type="EMBL" id="RKP04013.1"/>
    </source>
</evidence>
<dbReference type="Proteomes" id="UP000274922">
    <property type="component" value="Unassembled WGS sequence"/>
</dbReference>
<sequence>MRRRRAPSSCAIAVRIPGPSIRDRREGPPRMHAAIRRCRHARAPPTASHRGWPPPPPSSPPPGGATSPFPAPCRMIARISGAVGPGRMTAPWPPPALAPRRASPADADKARGRNSARARCPSARRAAPSRGPPHAAAAAVAAAAAAIAISAHAAACMAMAYQLIPLTDPRMVRLTSRARVGVFACALTRVPRVLCSVAGTGPFGGPGRWGYARRAGPRVASVAASSRRFRDAPSTKDNAGRPLQRARSRDLLRRVLAIGLLHLLHRLNRGMLRWPCLSLPGLAFDPSAKKQQQQQQQKQKKI</sequence>
<gene>
    <name evidence="3" type="ORF">CXG81DRAFT_16579</name>
</gene>
<feature type="region of interest" description="Disordered" evidence="1">
    <location>
        <begin position="224"/>
        <end position="245"/>
    </location>
</feature>
<dbReference type="EMBL" id="ML014115">
    <property type="protein sequence ID" value="RKP04013.1"/>
    <property type="molecule type" value="Genomic_DNA"/>
</dbReference>
<reference evidence="4" key="1">
    <citation type="journal article" date="2018" name="Nat. Microbiol.">
        <title>Leveraging single-cell genomics to expand the fungal tree of life.</title>
        <authorList>
            <person name="Ahrendt S.R."/>
            <person name="Quandt C.A."/>
            <person name="Ciobanu D."/>
            <person name="Clum A."/>
            <person name="Salamov A."/>
            <person name="Andreopoulos B."/>
            <person name="Cheng J.F."/>
            <person name="Woyke T."/>
            <person name="Pelin A."/>
            <person name="Henrissat B."/>
            <person name="Reynolds N.K."/>
            <person name="Benny G.L."/>
            <person name="Smith M.E."/>
            <person name="James T.Y."/>
            <person name="Grigoriev I.V."/>
        </authorList>
    </citation>
    <scope>NUCLEOTIDE SEQUENCE [LARGE SCALE GENOMIC DNA]</scope>
    <source>
        <strain evidence="4">ATCC 52028</strain>
    </source>
</reference>
<evidence type="ECO:0000256" key="1">
    <source>
        <dbReference type="SAM" id="MobiDB-lite"/>
    </source>
</evidence>
<feature type="region of interest" description="Disordered" evidence="1">
    <location>
        <begin position="1"/>
        <end position="71"/>
    </location>
</feature>
<name>A0A4P9XEM8_9FUNG</name>
<feature type="transmembrane region" description="Helical" evidence="2">
    <location>
        <begin position="135"/>
        <end position="161"/>
    </location>
</feature>
<proteinExistence type="predicted"/>
<evidence type="ECO:0000256" key="2">
    <source>
        <dbReference type="SAM" id="Phobius"/>
    </source>
</evidence>
<organism evidence="3 4">
    <name type="scientific">Caulochytrium protostelioides</name>
    <dbReference type="NCBI Taxonomy" id="1555241"/>
    <lineage>
        <taxon>Eukaryota</taxon>
        <taxon>Fungi</taxon>
        <taxon>Fungi incertae sedis</taxon>
        <taxon>Chytridiomycota</taxon>
        <taxon>Chytridiomycota incertae sedis</taxon>
        <taxon>Chytridiomycetes</taxon>
        <taxon>Caulochytriales</taxon>
        <taxon>Caulochytriaceae</taxon>
        <taxon>Caulochytrium</taxon>
    </lineage>
</organism>